<dbReference type="Pfam" id="PF10230">
    <property type="entry name" value="LIDHydrolase"/>
    <property type="match status" value="1"/>
</dbReference>
<dbReference type="Proteomes" id="UP001222325">
    <property type="component" value="Unassembled WGS sequence"/>
</dbReference>
<feature type="non-terminal residue" evidence="5">
    <location>
        <position position="327"/>
    </location>
</feature>
<comment type="similarity">
    <text evidence="2">Belongs to the AB hydrolase superfamily. LDAH family.</text>
</comment>
<proteinExistence type="inferred from homology"/>
<dbReference type="InterPro" id="IPR019363">
    <property type="entry name" value="LDAH"/>
</dbReference>
<dbReference type="EMBL" id="JARJCN010000003">
    <property type="protein sequence ID" value="KAJ7102109.1"/>
    <property type="molecule type" value="Genomic_DNA"/>
</dbReference>
<dbReference type="Gene3D" id="3.40.50.1820">
    <property type="entry name" value="alpha/beta hydrolase"/>
    <property type="match status" value="1"/>
</dbReference>
<name>A0AAD6XV68_9AGAR</name>
<keyword evidence="6" id="KW-1185">Reference proteome</keyword>
<dbReference type="GO" id="GO:0016298">
    <property type="term" value="F:lipase activity"/>
    <property type="evidence" value="ECO:0007669"/>
    <property type="project" value="InterPro"/>
</dbReference>
<evidence type="ECO:0000313" key="6">
    <source>
        <dbReference type="Proteomes" id="UP001222325"/>
    </source>
</evidence>
<reference evidence="5" key="1">
    <citation type="submission" date="2023-03" db="EMBL/GenBank/DDBJ databases">
        <title>Massive genome expansion in bonnet fungi (Mycena s.s.) driven by repeated elements and novel gene families across ecological guilds.</title>
        <authorList>
            <consortium name="Lawrence Berkeley National Laboratory"/>
            <person name="Harder C.B."/>
            <person name="Miyauchi S."/>
            <person name="Viragh M."/>
            <person name="Kuo A."/>
            <person name="Thoen E."/>
            <person name="Andreopoulos B."/>
            <person name="Lu D."/>
            <person name="Skrede I."/>
            <person name="Drula E."/>
            <person name="Henrissat B."/>
            <person name="Morin E."/>
            <person name="Kohler A."/>
            <person name="Barry K."/>
            <person name="LaButti K."/>
            <person name="Morin E."/>
            <person name="Salamov A."/>
            <person name="Lipzen A."/>
            <person name="Mereny Z."/>
            <person name="Hegedus B."/>
            <person name="Baldrian P."/>
            <person name="Stursova M."/>
            <person name="Weitz H."/>
            <person name="Taylor A."/>
            <person name="Grigoriev I.V."/>
            <person name="Nagy L.G."/>
            <person name="Martin F."/>
            <person name="Kauserud H."/>
        </authorList>
    </citation>
    <scope>NUCLEOTIDE SEQUENCE</scope>
    <source>
        <strain evidence="5">CBHHK173m</strain>
    </source>
</reference>
<dbReference type="GO" id="GO:0019915">
    <property type="term" value="P:lipid storage"/>
    <property type="evidence" value="ECO:0007669"/>
    <property type="project" value="InterPro"/>
</dbReference>
<dbReference type="GO" id="GO:0005811">
    <property type="term" value="C:lipid droplet"/>
    <property type="evidence" value="ECO:0007669"/>
    <property type="project" value="UniProtKB-SubCell"/>
</dbReference>
<evidence type="ECO:0000256" key="4">
    <source>
        <dbReference type="ARBA" id="ARBA00022801"/>
    </source>
</evidence>
<dbReference type="SUPFAM" id="SSF53474">
    <property type="entry name" value="alpha/beta-Hydrolases"/>
    <property type="match status" value="1"/>
</dbReference>
<comment type="caution">
    <text evidence="5">The sequence shown here is derived from an EMBL/GenBank/DDBJ whole genome shotgun (WGS) entry which is preliminary data.</text>
</comment>
<keyword evidence="3" id="KW-0551">Lipid droplet</keyword>
<sequence>MMLDENRLPPFLVPFGQPTTSDPQQAVFNHPRLGSAHSLWWNCTQRRGAPSAVFLFIPGNPGLMSFYIEFLDFLHVKHPGLAVFGHAHLAHTPKVHAMVNGLVAQVQSAIEALDAVQAAFPQTRIIISGHSIGAWIALQVLKARPDVLHQAFLLTPTLTYMRETPNGIRLNHFFRWPRILSYLSYLTRLIPLPMFFPDWPAHQIDVLRSFLNSPATIFACASMAHEEMLAIRELDTALLEQHRHRIYLYFAQEDEWVSTHKSTIIRSFKEMGGEASSVVEANVPHAFCINHGHEVAEQCSAWLRDSESSDVPDAAPIVDLAALERNT</sequence>
<evidence type="ECO:0000256" key="2">
    <source>
        <dbReference type="ARBA" id="ARBA00008300"/>
    </source>
</evidence>
<dbReference type="PANTHER" id="PTHR13390:SF0">
    <property type="entry name" value="LIPID DROPLET-ASSOCIATED HYDROLASE"/>
    <property type="match status" value="1"/>
</dbReference>
<evidence type="ECO:0000256" key="1">
    <source>
        <dbReference type="ARBA" id="ARBA00004502"/>
    </source>
</evidence>
<evidence type="ECO:0000313" key="5">
    <source>
        <dbReference type="EMBL" id="KAJ7102109.1"/>
    </source>
</evidence>
<gene>
    <name evidence="5" type="ORF">B0H15DRAFT_813220</name>
</gene>
<keyword evidence="4" id="KW-0378">Hydrolase</keyword>
<accession>A0AAD6XV68</accession>
<organism evidence="5 6">
    <name type="scientific">Mycena belliarum</name>
    <dbReference type="NCBI Taxonomy" id="1033014"/>
    <lineage>
        <taxon>Eukaryota</taxon>
        <taxon>Fungi</taxon>
        <taxon>Dikarya</taxon>
        <taxon>Basidiomycota</taxon>
        <taxon>Agaricomycotina</taxon>
        <taxon>Agaricomycetes</taxon>
        <taxon>Agaricomycetidae</taxon>
        <taxon>Agaricales</taxon>
        <taxon>Marasmiineae</taxon>
        <taxon>Mycenaceae</taxon>
        <taxon>Mycena</taxon>
    </lineage>
</organism>
<dbReference type="AlphaFoldDB" id="A0AAD6XV68"/>
<dbReference type="PANTHER" id="PTHR13390">
    <property type="entry name" value="LIPASE"/>
    <property type="match status" value="1"/>
</dbReference>
<comment type="subcellular location">
    <subcellularLocation>
        <location evidence="1">Lipid droplet</location>
    </subcellularLocation>
</comment>
<protein>
    <submittedName>
        <fullName evidence="5">Uncharacterized protein</fullName>
    </submittedName>
</protein>
<evidence type="ECO:0000256" key="3">
    <source>
        <dbReference type="ARBA" id="ARBA00022677"/>
    </source>
</evidence>
<dbReference type="InterPro" id="IPR029058">
    <property type="entry name" value="AB_hydrolase_fold"/>
</dbReference>